<organism evidence="1 2">
    <name type="scientific">Bartonella elizabethae Re6043vi</name>
    <dbReference type="NCBI Taxonomy" id="1094554"/>
    <lineage>
        <taxon>Bacteria</taxon>
        <taxon>Pseudomonadati</taxon>
        <taxon>Pseudomonadota</taxon>
        <taxon>Alphaproteobacteria</taxon>
        <taxon>Hyphomicrobiales</taxon>
        <taxon>Bartonellaceae</taxon>
        <taxon>Bartonella</taxon>
    </lineage>
</organism>
<protein>
    <recommendedName>
        <fullName evidence="3">Transposase</fullName>
    </recommendedName>
</protein>
<keyword evidence="2" id="KW-1185">Reference proteome</keyword>
<proteinExistence type="predicted"/>
<comment type="caution">
    <text evidence="1">The sequence shown here is derived from an EMBL/GenBank/DDBJ whole genome shotgun (WGS) entry which is preliminary data.</text>
</comment>
<accession>A0ABP2QQ72</accession>
<dbReference type="EMBL" id="AILW01000003">
    <property type="protein sequence ID" value="EJF84307.1"/>
    <property type="molecule type" value="Genomic_DNA"/>
</dbReference>
<dbReference type="Proteomes" id="UP000008942">
    <property type="component" value="Unassembled WGS sequence"/>
</dbReference>
<evidence type="ECO:0000313" key="2">
    <source>
        <dbReference type="Proteomes" id="UP000008942"/>
    </source>
</evidence>
<evidence type="ECO:0008006" key="3">
    <source>
        <dbReference type="Google" id="ProtNLM"/>
    </source>
</evidence>
<name>A0ABP2QQ72_BAREL</name>
<evidence type="ECO:0000313" key="1">
    <source>
        <dbReference type="EMBL" id="EJF84307.1"/>
    </source>
</evidence>
<sequence>MAYFIGAIMKCRSIKRFFLTQWKLIVQYHFILNEGGVIPLQGRKHLNVSKLFSSF</sequence>
<gene>
    <name evidence="1" type="ORF">MCU_00975</name>
</gene>
<reference evidence="1 2" key="1">
    <citation type="submission" date="2012-03" db="EMBL/GenBank/DDBJ databases">
        <title>The Genome Sequence of Bartonella elizabethae Re6043vi.</title>
        <authorList>
            <consortium name="The Broad Institute Genome Sequencing Platform"/>
            <consortium name="The Broad Institute Genome Sequencing Center for Infectious Disease"/>
            <person name="Feldgarden M."/>
            <person name="Kirby J."/>
            <person name="Kosoy M."/>
            <person name="Birtles R."/>
            <person name="Probert W.S."/>
            <person name="Chiaraviglio L."/>
            <person name="Young S.K."/>
            <person name="Zeng Q."/>
            <person name="Gargeya S."/>
            <person name="Fitzgerald M."/>
            <person name="Haas B."/>
            <person name="Abouelleil A."/>
            <person name="Alvarado L."/>
            <person name="Arachchi H.M."/>
            <person name="Berlin A."/>
            <person name="Chapman S.B."/>
            <person name="Gearin G."/>
            <person name="Goldberg J."/>
            <person name="Griggs A."/>
            <person name="Gujja S."/>
            <person name="Hansen M."/>
            <person name="Heiman D."/>
            <person name="Howarth C."/>
            <person name="Larimer J."/>
            <person name="Lui A."/>
            <person name="MacDonald P.J.P."/>
            <person name="McCowen C."/>
            <person name="Montmayeur A."/>
            <person name="Murphy C."/>
            <person name="Neiman D."/>
            <person name="Pearson M."/>
            <person name="Priest M."/>
            <person name="Roberts A."/>
            <person name="Saif S."/>
            <person name="Shea T."/>
            <person name="Sisk P."/>
            <person name="Stolte C."/>
            <person name="Sykes S."/>
            <person name="Wortman J."/>
            <person name="Nusbaum C."/>
            <person name="Birren B."/>
        </authorList>
    </citation>
    <scope>NUCLEOTIDE SEQUENCE [LARGE SCALE GENOMIC DNA]</scope>
    <source>
        <strain evidence="1 2">Re6043vi</strain>
    </source>
</reference>